<feature type="compositionally biased region" description="Basic residues" evidence="1">
    <location>
        <begin position="325"/>
        <end position="335"/>
    </location>
</feature>
<evidence type="ECO:0008006" key="6">
    <source>
        <dbReference type="Google" id="ProtNLM"/>
    </source>
</evidence>
<protein>
    <recommendedName>
        <fullName evidence="6">DUF4378 domain-containing protein</fullName>
    </recommendedName>
</protein>
<dbReference type="Proteomes" id="UP000235145">
    <property type="component" value="Unassembled WGS sequence"/>
</dbReference>
<sequence>MEVEKRSSKGGFLQLFDWNAKSRKKLFSNKPDLPESSKQGKENLDNLATSRLQQMKLHESMHGPSLIGNDWDSSMNNDEGCGTKAPGVVARLMGLDSLPTLDASDPGFTPFIDSQSFRHSYNPRLTTEFETEHNFVNYGMRNKLDGFSRNPVEDRLQKLQNRPIERFKTEALPPKSAKSVPISHHRMLSPIKSPGFILSKNAAYIMETASKMIEQSPQSTLGQRSPSFRSSSIPLRIRDLKEKMEAAQRTPKSHTPVSVNSSKSQRKCRTEIVVLKQSVPGSLKNKNKSVIPPPTPLKTDKLEGTTSRNSRIPMKQKEDLEKKQRNTPKKVHIHNNRSTTTGKSKTNEVLTQNNQKQNCASNKDRSSLKPKVPYQNKPKKGVEASRKESLPKTKGISGKKRPTDGDTTNSVMIKEKERSVKCNISIDGSSNWESVDMKNGMDVVSFTFTSPIKKPESESCGQSGMKKRGLSLKFDDQIDLGTSKLPTFGTPMIDSDALSVLLEQKLKELSCLVETSQSDIVNEGSSPNSDRNDNNMQKDKGIIQDDCDKPEWQGVEVRECNSDESGTTTLTSNCITSNSTTTLTSNGKIPTELEFKIPFCSVFVCQMDGIQFRRTSYIYHHPHSTILQKALLGLWIPMELEFMIPFHGNKEYPYTRNMEHLAEEIELQDSATSLPNSNTIFQFTSMTKWSSQWELEYIKKVLTHAELLLDQKGINVNLYDHLETHNNKNMDPYLKVQRKAIFDCVSLCVDGRRERAFNGSYEEWAKWSLQVKKKELLADEIWKEICGWTNMEEMEVDEVVEKDMSSGEGKWLDFEIEALEEGMLLENHLLTALIDEIIVDFLHS</sequence>
<dbReference type="Pfam" id="PF14383">
    <property type="entry name" value="VARLMGL"/>
    <property type="match status" value="1"/>
</dbReference>
<dbReference type="InterPro" id="IPR025486">
    <property type="entry name" value="DUF4378"/>
</dbReference>
<dbReference type="EMBL" id="NBSK02000009">
    <property type="protein sequence ID" value="KAJ0185060.1"/>
    <property type="molecule type" value="Genomic_DNA"/>
</dbReference>
<keyword evidence="5" id="KW-1185">Reference proteome</keyword>
<feature type="compositionally biased region" description="Basic and acidic residues" evidence="1">
    <location>
        <begin position="530"/>
        <end position="542"/>
    </location>
</feature>
<gene>
    <name evidence="4" type="ORF">LSAT_V11C900505540</name>
</gene>
<feature type="region of interest" description="Disordered" evidence="1">
    <location>
        <begin position="244"/>
        <end position="409"/>
    </location>
</feature>
<dbReference type="PANTHER" id="PTHR21726:SF57">
    <property type="entry name" value="SERINE-RICH ADHESIN FOR PLATELETS-LIKE PROTEIN"/>
    <property type="match status" value="1"/>
</dbReference>
<feature type="region of interest" description="Disordered" evidence="1">
    <location>
        <begin position="520"/>
        <end position="542"/>
    </location>
</feature>
<evidence type="ECO:0000313" key="4">
    <source>
        <dbReference type="EMBL" id="KAJ0185060.1"/>
    </source>
</evidence>
<dbReference type="InterPro" id="IPR032795">
    <property type="entry name" value="DUF3741-assoc"/>
</dbReference>
<feature type="domain" description="DUF4378" evidence="2">
    <location>
        <begin position="694"/>
        <end position="836"/>
    </location>
</feature>
<dbReference type="PANTHER" id="PTHR21726">
    <property type="entry name" value="PHOSPHATIDYLINOSITOL N-ACETYLGLUCOSAMINYLTRANSFERASE SUBUNIT P DOWN SYNDROME CRITICAL REGION PROTEIN 5 -RELATED"/>
    <property type="match status" value="1"/>
</dbReference>
<reference evidence="4 5" key="1">
    <citation type="journal article" date="2017" name="Nat. Commun.">
        <title>Genome assembly with in vitro proximity ligation data and whole-genome triplication in lettuce.</title>
        <authorList>
            <person name="Reyes-Chin-Wo S."/>
            <person name="Wang Z."/>
            <person name="Yang X."/>
            <person name="Kozik A."/>
            <person name="Arikit S."/>
            <person name="Song C."/>
            <person name="Xia L."/>
            <person name="Froenicke L."/>
            <person name="Lavelle D.O."/>
            <person name="Truco M.J."/>
            <person name="Xia R."/>
            <person name="Zhu S."/>
            <person name="Xu C."/>
            <person name="Xu H."/>
            <person name="Xu X."/>
            <person name="Cox K."/>
            <person name="Korf I."/>
            <person name="Meyers B.C."/>
            <person name="Michelmore R.W."/>
        </authorList>
    </citation>
    <scope>NUCLEOTIDE SEQUENCE [LARGE SCALE GENOMIC DNA]</scope>
    <source>
        <strain evidence="5">cv. Salinas</strain>
        <tissue evidence="4">Seedlings</tissue>
    </source>
</reference>
<feature type="compositionally biased region" description="Polar residues" evidence="1">
    <location>
        <begin position="336"/>
        <end position="361"/>
    </location>
</feature>
<name>A0A9R1UDA6_LACSA</name>
<proteinExistence type="predicted"/>
<feature type="compositionally biased region" description="Basic and acidic residues" evidence="1">
    <location>
        <begin position="315"/>
        <end position="324"/>
    </location>
</feature>
<organism evidence="4 5">
    <name type="scientific">Lactuca sativa</name>
    <name type="common">Garden lettuce</name>
    <dbReference type="NCBI Taxonomy" id="4236"/>
    <lineage>
        <taxon>Eukaryota</taxon>
        <taxon>Viridiplantae</taxon>
        <taxon>Streptophyta</taxon>
        <taxon>Embryophyta</taxon>
        <taxon>Tracheophyta</taxon>
        <taxon>Spermatophyta</taxon>
        <taxon>Magnoliopsida</taxon>
        <taxon>eudicotyledons</taxon>
        <taxon>Gunneridae</taxon>
        <taxon>Pentapetalae</taxon>
        <taxon>asterids</taxon>
        <taxon>campanulids</taxon>
        <taxon>Asterales</taxon>
        <taxon>Asteraceae</taxon>
        <taxon>Cichorioideae</taxon>
        <taxon>Cichorieae</taxon>
        <taxon>Lactucinae</taxon>
        <taxon>Lactuca</taxon>
    </lineage>
</organism>
<feature type="compositionally biased region" description="Polar residues" evidence="1">
    <location>
        <begin position="253"/>
        <end position="263"/>
    </location>
</feature>
<dbReference type="AlphaFoldDB" id="A0A9R1UDA6"/>
<feature type="domain" description="DUF3741" evidence="3">
    <location>
        <begin position="73"/>
        <end position="100"/>
    </location>
</feature>
<evidence type="ECO:0000313" key="5">
    <source>
        <dbReference type="Proteomes" id="UP000235145"/>
    </source>
</evidence>
<dbReference type="Pfam" id="PF14309">
    <property type="entry name" value="DUF4378"/>
    <property type="match status" value="1"/>
</dbReference>
<evidence type="ECO:0000256" key="1">
    <source>
        <dbReference type="SAM" id="MobiDB-lite"/>
    </source>
</evidence>
<evidence type="ECO:0000259" key="3">
    <source>
        <dbReference type="Pfam" id="PF14383"/>
    </source>
</evidence>
<evidence type="ECO:0000259" key="2">
    <source>
        <dbReference type="Pfam" id="PF14309"/>
    </source>
</evidence>
<feature type="compositionally biased region" description="Polar residues" evidence="1">
    <location>
        <begin position="520"/>
        <end position="529"/>
    </location>
</feature>
<accession>A0A9R1UDA6</accession>
<feature type="compositionally biased region" description="Basic and acidic residues" evidence="1">
    <location>
        <begin position="380"/>
        <end position="391"/>
    </location>
</feature>
<comment type="caution">
    <text evidence="4">The sequence shown here is derived from an EMBL/GenBank/DDBJ whole genome shotgun (WGS) entry which is preliminary data.</text>
</comment>